<evidence type="ECO:0000256" key="11">
    <source>
        <dbReference type="PROSITE-ProRule" id="PRU01360"/>
    </source>
</evidence>
<proteinExistence type="inferred from homology"/>
<evidence type="ECO:0000256" key="13">
    <source>
        <dbReference type="SAM" id="MobiDB-lite"/>
    </source>
</evidence>
<keyword evidence="7 12" id="KW-0798">TonB box</keyword>
<dbReference type="PANTHER" id="PTHR30069:SF29">
    <property type="entry name" value="HEMOGLOBIN AND HEMOGLOBIN-HAPTOGLOBIN-BINDING PROTEIN 1-RELATED"/>
    <property type="match status" value="1"/>
</dbReference>
<dbReference type="Proteomes" id="UP001269819">
    <property type="component" value="Unassembled WGS sequence"/>
</dbReference>
<comment type="similarity">
    <text evidence="2">Belongs to the TonB-dependent receptor family. Hemoglobin/haptoglobin binding protein subfamily.</text>
</comment>
<evidence type="ECO:0000259" key="15">
    <source>
        <dbReference type="Pfam" id="PF00593"/>
    </source>
</evidence>
<dbReference type="PROSITE" id="PS52016">
    <property type="entry name" value="TONB_DEPENDENT_REC_3"/>
    <property type="match status" value="1"/>
</dbReference>
<keyword evidence="10 11" id="KW-0998">Cell outer membrane</keyword>
<evidence type="ECO:0000256" key="10">
    <source>
        <dbReference type="ARBA" id="ARBA00023237"/>
    </source>
</evidence>
<accession>A0ABU3VXP1</accession>
<feature type="signal peptide" evidence="14">
    <location>
        <begin position="1"/>
        <end position="36"/>
    </location>
</feature>
<dbReference type="InterPro" id="IPR039426">
    <property type="entry name" value="TonB-dep_rcpt-like"/>
</dbReference>
<keyword evidence="8 11" id="KW-0472">Membrane</keyword>
<sequence length="699" mass="76574">MMKLMSDSKRSGVAIFPKRLFWALLLTAGSTQSVWADDKAEMAALMAMLEAETDVATSNRMNADFVPGMVSVMHGEELKKLGARNGAEALNMVAGLYVTEGNRGDYRIQVRGVGTTLAGSNVKILLNGLAMNSAVNGASDAVLRIPIEQIQRIEVVRGPGSALYGEYAMTGVVNIITRTGDNTVAIKGGSDSYRQGDAALAGTAGAGLSWQANVSAWGRNQTGRLSNPDNFGRRGHGHSPGEVNDDFEGNLLLASLEYQGYQLSTQFLDVRRGDYFGRNGLADWDADRSREQLIGVAFNKSWGLSDSVTTTLSAGALRAKFNDSATLTVPEGVDPPGPASIITEDSYRKNSNTSRQYRADLRFNVALASNHHLLWGLGYADLEVTESGGESIVPGGSRVPASATAVKVLEGSQRRIASSYIQDQWRATESLEVTVGARYDHYDDWGDSWSPRLAAVWQPLDAHIFKFQFAESFRPPTLEESYPGPDRFRGSRTTSDVTAEELRSTELAYIFRHSGRILRATVFKTDIDNLIEFFQNPGDAPVFRNRGEIHSWGAELEWEEYLGRNWRLVSNISYVDAEDTVVDDTLVGAVHWLGNVSASWDVRPDVNLSGRVRYVGTQQGWSDRVRARQADSFGAFTTVDAVISWERPMGVQGLEFQAGARNLLDEHHETVPHPAQYPNGLTDEGRAVWLSAAYQFGAH</sequence>
<keyword evidence="6 14" id="KW-0732">Signal</keyword>
<name>A0ABU3VXP1_9GAMM</name>
<gene>
    <name evidence="17" type="ORF">RYS15_09965</name>
</gene>
<dbReference type="RefSeq" id="WP_316973665.1">
    <property type="nucleotide sequence ID" value="NZ_JAWIIJ010000006.1"/>
</dbReference>
<evidence type="ECO:0000313" key="18">
    <source>
        <dbReference type="Proteomes" id="UP001269819"/>
    </source>
</evidence>
<dbReference type="InterPro" id="IPR037066">
    <property type="entry name" value="Plug_dom_sf"/>
</dbReference>
<dbReference type="SUPFAM" id="SSF56935">
    <property type="entry name" value="Porins"/>
    <property type="match status" value="1"/>
</dbReference>
<evidence type="ECO:0000256" key="7">
    <source>
        <dbReference type="ARBA" id="ARBA00023077"/>
    </source>
</evidence>
<dbReference type="CDD" id="cd01347">
    <property type="entry name" value="ligand_gated_channel"/>
    <property type="match status" value="1"/>
</dbReference>
<dbReference type="InterPro" id="IPR000531">
    <property type="entry name" value="Beta-barrel_TonB"/>
</dbReference>
<evidence type="ECO:0000256" key="6">
    <source>
        <dbReference type="ARBA" id="ARBA00022729"/>
    </source>
</evidence>
<evidence type="ECO:0000256" key="9">
    <source>
        <dbReference type="ARBA" id="ARBA00023170"/>
    </source>
</evidence>
<evidence type="ECO:0000256" key="4">
    <source>
        <dbReference type="ARBA" id="ARBA00022452"/>
    </source>
</evidence>
<comment type="subcellular location">
    <subcellularLocation>
        <location evidence="1 11">Cell outer membrane</location>
        <topology evidence="1 11">Multi-pass membrane protein</topology>
    </subcellularLocation>
</comment>
<keyword evidence="4 11" id="KW-1134">Transmembrane beta strand</keyword>
<dbReference type="Pfam" id="PF07715">
    <property type="entry name" value="Plug"/>
    <property type="match status" value="1"/>
</dbReference>
<keyword evidence="9 17" id="KW-0675">Receptor</keyword>
<protein>
    <submittedName>
        <fullName evidence="17">TonB-dependent receptor</fullName>
    </submittedName>
</protein>
<dbReference type="Gene3D" id="2.40.170.20">
    <property type="entry name" value="TonB-dependent receptor, beta-barrel domain"/>
    <property type="match status" value="1"/>
</dbReference>
<keyword evidence="5 11" id="KW-0812">Transmembrane</keyword>
<feature type="domain" description="TonB-dependent receptor plug" evidence="16">
    <location>
        <begin position="66"/>
        <end position="172"/>
    </location>
</feature>
<evidence type="ECO:0000313" key="17">
    <source>
        <dbReference type="EMBL" id="MDV2079014.1"/>
    </source>
</evidence>
<dbReference type="EMBL" id="JAWIIJ010000006">
    <property type="protein sequence ID" value="MDV2079014.1"/>
    <property type="molecule type" value="Genomic_DNA"/>
</dbReference>
<keyword evidence="3 11" id="KW-0813">Transport</keyword>
<evidence type="ECO:0000256" key="8">
    <source>
        <dbReference type="ARBA" id="ARBA00023136"/>
    </source>
</evidence>
<comment type="caution">
    <text evidence="17">The sequence shown here is derived from an EMBL/GenBank/DDBJ whole genome shotgun (WGS) entry which is preliminary data.</text>
</comment>
<evidence type="ECO:0000256" key="5">
    <source>
        <dbReference type="ARBA" id="ARBA00022692"/>
    </source>
</evidence>
<dbReference type="PANTHER" id="PTHR30069">
    <property type="entry name" value="TONB-DEPENDENT OUTER MEMBRANE RECEPTOR"/>
    <property type="match status" value="1"/>
</dbReference>
<feature type="chain" id="PRO_5046511321" evidence="14">
    <location>
        <begin position="37"/>
        <end position="699"/>
    </location>
</feature>
<evidence type="ECO:0000256" key="12">
    <source>
        <dbReference type="RuleBase" id="RU003357"/>
    </source>
</evidence>
<organism evidence="17 18">
    <name type="scientific">Marinobacter xestospongiae</name>
    <dbReference type="NCBI Taxonomy" id="994319"/>
    <lineage>
        <taxon>Bacteria</taxon>
        <taxon>Pseudomonadati</taxon>
        <taxon>Pseudomonadota</taxon>
        <taxon>Gammaproteobacteria</taxon>
        <taxon>Pseudomonadales</taxon>
        <taxon>Marinobacteraceae</taxon>
        <taxon>Marinobacter</taxon>
    </lineage>
</organism>
<evidence type="ECO:0000256" key="2">
    <source>
        <dbReference type="ARBA" id="ARBA00008143"/>
    </source>
</evidence>
<keyword evidence="18" id="KW-1185">Reference proteome</keyword>
<dbReference type="InterPro" id="IPR012910">
    <property type="entry name" value="Plug_dom"/>
</dbReference>
<evidence type="ECO:0000256" key="3">
    <source>
        <dbReference type="ARBA" id="ARBA00022448"/>
    </source>
</evidence>
<evidence type="ECO:0000256" key="14">
    <source>
        <dbReference type="SAM" id="SignalP"/>
    </source>
</evidence>
<evidence type="ECO:0000256" key="1">
    <source>
        <dbReference type="ARBA" id="ARBA00004571"/>
    </source>
</evidence>
<feature type="domain" description="TonB-dependent receptor-like beta-barrel" evidence="15">
    <location>
        <begin position="245"/>
        <end position="663"/>
    </location>
</feature>
<dbReference type="Gene3D" id="2.170.130.10">
    <property type="entry name" value="TonB-dependent receptor, plug domain"/>
    <property type="match status" value="1"/>
</dbReference>
<dbReference type="InterPro" id="IPR036942">
    <property type="entry name" value="Beta-barrel_TonB_sf"/>
</dbReference>
<feature type="region of interest" description="Disordered" evidence="13">
    <location>
        <begin position="224"/>
        <end position="243"/>
    </location>
</feature>
<dbReference type="Pfam" id="PF00593">
    <property type="entry name" value="TonB_dep_Rec_b-barrel"/>
    <property type="match status" value="1"/>
</dbReference>
<evidence type="ECO:0000259" key="16">
    <source>
        <dbReference type="Pfam" id="PF07715"/>
    </source>
</evidence>
<reference evidence="17 18" key="1">
    <citation type="submission" date="2023-10" db="EMBL/GenBank/DDBJ databases">
        <title>Characteristics and mechanism of a salt-tolerant marine origin heterotrophic nitrifying- aerobic denitrifying bacteria Marinobacter xestospongiae HN1.</title>
        <authorList>
            <person name="Qi R."/>
        </authorList>
    </citation>
    <scope>NUCLEOTIDE SEQUENCE [LARGE SCALE GENOMIC DNA]</scope>
    <source>
        <strain evidence="17 18">HN1</strain>
    </source>
</reference>